<dbReference type="Pfam" id="PF11185">
    <property type="entry name" value="DUF2971"/>
    <property type="match status" value="1"/>
</dbReference>
<dbReference type="Proteomes" id="UP001058267">
    <property type="component" value="Chromosome"/>
</dbReference>
<accession>A0ABY5V677</accession>
<sequence>MDRTELNERFKQILEDTVLPQRTPPEEIQRQLQTIENLVKPNVPERLFRFRSANLHSVMSFEHNTITLCSADLFPDRFDSVVYVNKNKIRNDVNLGFNWEFQKSIIDEVRQTGRFPEALVHLYGEANAAQLVSLYTTASDEEIIAGWEYSKEHIQQQILDNISPLATQQISAARQNTETKIACFTEDVHSAHMWDRYADGYRGFALEYDLRGPIVGEETEEQDEKVYPALYPVIYSDTKYDATEIASWNLVNEFSTATGLSSPSFPDILYWRKAFLYKDAASYGHEREWRFMCTCKKSHNSKFMEITSGNRMKAIYYGPYIAADTKEHLSIWAKRHKIKEYDVALDDNSRSFELSIKPI</sequence>
<keyword evidence="2" id="KW-1185">Reference proteome</keyword>
<dbReference type="RefSeq" id="WP_019150233.1">
    <property type="nucleotide sequence ID" value="NZ_CP102252.1"/>
</dbReference>
<organism evidence="1 2">
    <name type="scientific">Alistipes senegalensis JC50</name>
    <dbReference type="NCBI Taxonomy" id="1033732"/>
    <lineage>
        <taxon>Bacteria</taxon>
        <taxon>Pseudomonadati</taxon>
        <taxon>Bacteroidota</taxon>
        <taxon>Bacteroidia</taxon>
        <taxon>Bacteroidales</taxon>
        <taxon>Rikenellaceae</taxon>
        <taxon>Alistipes</taxon>
    </lineage>
</organism>
<reference evidence="1" key="1">
    <citation type="journal article" date="2022" name="Cell">
        <title>Design, construction, and in vivo augmentation of a complex gut microbiome.</title>
        <authorList>
            <person name="Cheng A.G."/>
            <person name="Ho P.Y."/>
            <person name="Aranda-Diaz A."/>
            <person name="Jain S."/>
            <person name="Yu F.B."/>
            <person name="Meng X."/>
            <person name="Wang M."/>
            <person name="Iakiviak M."/>
            <person name="Nagashima K."/>
            <person name="Zhao A."/>
            <person name="Murugkar P."/>
            <person name="Patil A."/>
            <person name="Atabakhsh K."/>
            <person name="Weakley A."/>
            <person name="Yan J."/>
            <person name="Brumbaugh A.R."/>
            <person name="Higginbottom S."/>
            <person name="Dimas A."/>
            <person name="Shiver A.L."/>
            <person name="Deutschbauer A."/>
            <person name="Neff N."/>
            <person name="Sonnenburg J.L."/>
            <person name="Huang K.C."/>
            <person name="Fischbach M.A."/>
        </authorList>
    </citation>
    <scope>NUCLEOTIDE SEQUENCE</scope>
    <source>
        <strain evidence="1">JC50</strain>
    </source>
</reference>
<dbReference type="EMBL" id="CP102252">
    <property type="protein sequence ID" value="UWN65140.1"/>
    <property type="molecule type" value="Genomic_DNA"/>
</dbReference>
<dbReference type="InterPro" id="IPR021352">
    <property type="entry name" value="DUF2971"/>
</dbReference>
<evidence type="ECO:0000313" key="1">
    <source>
        <dbReference type="EMBL" id="UWN65140.1"/>
    </source>
</evidence>
<evidence type="ECO:0000313" key="2">
    <source>
        <dbReference type="Proteomes" id="UP001058267"/>
    </source>
</evidence>
<gene>
    <name evidence="1" type="ORF">NQ519_15610</name>
</gene>
<proteinExistence type="predicted"/>
<protein>
    <submittedName>
        <fullName evidence="1">DUF2971 domain-containing protein</fullName>
    </submittedName>
</protein>
<name>A0ABY5V677_9BACT</name>